<evidence type="ECO:0000256" key="9">
    <source>
        <dbReference type="ARBA" id="ARBA00022778"/>
    </source>
</evidence>
<dbReference type="GO" id="GO:0005737">
    <property type="term" value="C:cytoplasm"/>
    <property type="evidence" value="ECO:0007669"/>
    <property type="project" value="TreeGrafter"/>
</dbReference>
<evidence type="ECO:0000313" key="17">
    <source>
        <dbReference type="EnsemblMetazoa" id="PHUM459520-PA"/>
    </source>
</evidence>
<dbReference type="GO" id="GO:0046872">
    <property type="term" value="F:metal ion binding"/>
    <property type="evidence" value="ECO:0007669"/>
    <property type="project" value="UniProtKB-KW"/>
</dbReference>
<keyword evidence="9" id="KW-0753">Steroid metabolism</keyword>
<dbReference type="EMBL" id="AAZO01005583">
    <property type="status" value="NOT_ANNOTATED_CDS"/>
    <property type="molecule type" value="Genomic_DNA"/>
</dbReference>
<reference evidence="16" key="2">
    <citation type="submission" date="2007-04" db="EMBL/GenBank/DDBJ databases">
        <title>The genome of the human body louse.</title>
        <authorList>
            <consortium name="The Human Body Louse Genome Consortium"/>
            <person name="Kirkness E."/>
            <person name="Walenz B."/>
            <person name="Hass B."/>
            <person name="Bruggner R."/>
            <person name="Strausberg R."/>
        </authorList>
    </citation>
    <scope>NUCLEOTIDE SEQUENCE</scope>
    <source>
        <strain evidence="16">USDA</strain>
    </source>
</reference>
<dbReference type="eggNOG" id="KOG0142">
    <property type="taxonomic scope" value="Eukaryota"/>
</dbReference>
<proteinExistence type="inferred from homology"/>
<evidence type="ECO:0000313" key="18">
    <source>
        <dbReference type="Proteomes" id="UP000009046"/>
    </source>
</evidence>
<keyword evidence="12" id="KW-0443">Lipid metabolism</keyword>
<keyword evidence="10" id="KW-0460">Magnesium</keyword>
<dbReference type="InterPro" id="IPR000086">
    <property type="entry name" value="NUDIX_hydrolase_dom"/>
</dbReference>
<reference evidence="16" key="1">
    <citation type="submission" date="2007-04" db="EMBL/GenBank/DDBJ databases">
        <title>Annotation of Pediculus humanus corporis strain USDA.</title>
        <authorList>
            <person name="Kirkness E."/>
            <person name="Hannick L."/>
            <person name="Hass B."/>
            <person name="Bruggner R."/>
            <person name="Lawson D."/>
            <person name="Bidwell S."/>
            <person name="Joardar V."/>
            <person name="Caler E."/>
            <person name="Walenz B."/>
            <person name="Inman J."/>
            <person name="Schobel S."/>
            <person name="Galinsky K."/>
            <person name="Amedeo P."/>
            <person name="Strausberg R."/>
        </authorList>
    </citation>
    <scope>NUCLEOTIDE SEQUENCE</scope>
    <source>
        <strain evidence="16">USDA</strain>
    </source>
</reference>
<dbReference type="STRING" id="121224.E0VV85"/>
<organism>
    <name type="scientific">Pediculus humanus subsp. corporis</name>
    <name type="common">Body louse</name>
    <dbReference type="NCBI Taxonomy" id="121224"/>
    <lineage>
        <taxon>Eukaryota</taxon>
        <taxon>Metazoa</taxon>
        <taxon>Ecdysozoa</taxon>
        <taxon>Arthropoda</taxon>
        <taxon>Hexapoda</taxon>
        <taxon>Insecta</taxon>
        <taxon>Pterygota</taxon>
        <taxon>Neoptera</taxon>
        <taxon>Paraneoptera</taxon>
        <taxon>Psocodea</taxon>
        <taxon>Troctomorpha</taxon>
        <taxon>Phthiraptera</taxon>
        <taxon>Anoplura</taxon>
        <taxon>Pediculidae</taxon>
        <taxon>Pediculus</taxon>
    </lineage>
</organism>
<evidence type="ECO:0000256" key="10">
    <source>
        <dbReference type="ARBA" id="ARBA00022842"/>
    </source>
</evidence>
<dbReference type="KEGG" id="phu:Phum_PHUM459520"/>
<dbReference type="InterPro" id="IPR011876">
    <property type="entry name" value="IsopentenylPP_isomerase_typ1"/>
</dbReference>
<dbReference type="OMA" id="KAPFDNG"/>
<dbReference type="HOGENOM" id="CLU_060552_0_1_1"/>
<evidence type="ECO:0000256" key="7">
    <source>
        <dbReference type="ARBA" id="ARBA00022516"/>
    </source>
</evidence>
<dbReference type="PROSITE" id="PS51462">
    <property type="entry name" value="NUDIX"/>
    <property type="match status" value="1"/>
</dbReference>
<name>E0VV85_PEDHC</name>
<evidence type="ECO:0000256" key="6">
    <source>
        <dbReference type="ARBA" id="ARBA00012057"/>
    </source>
</evidence>
<keyword evidence="9" id="KW-0153">Cholesterol metabolism</keyword>
<dbReference type="Proteomes" id="UP000009046">
    <property type="component" value="Unassembled WGS sequence"/>
</dbReference>
<dbReference type="RefSeq" id="XP_002430029.1">
    <property type="nucleotide sequence ID" value="XM_002429984.1"/>
</dbReference>
<keyword evidence="9" id="KW-1207">Sterol metabolism</keyword>
<dbReference type="SUPFAM" id="SSF55811">
    <property type="entry name" value="Nudix"/>
    <property type="match status" value="1"/>
</dbReference>
<protein>
    <recommendedName>
        <fullName evidence="6">isopentenyl-diphosphate Delta-isomerase</fullName>
        <ecNumber evidence="6">5.3.3.2</ecNumber>
    </recommendedName>
</protein>
<sequence>MIPNTFQDISLKEKCIIVDEEDNVLGSASKLDCHKIQSDGSLILHRAFSLFIFNSKGEILLQQRSPNKITFPHNIANACCSHPLYEIEHERNEKNAVGVKLAAQRRMNIELGVTQDQTSLDDFHYITRILYKSKDNIEWGEHELDYILFLKKDLDIVPNPEEISNVKYVAQKDFDDYISNLKHPISPWFKLCTKYFLHHWWKNLHNLDVIKDHSTIHRLY</sequence>
<keyword evidence="11" id="KW-0752">Steroid biosynthesis</keyword>
<evidence type="ECO:0000256" key="14">
    <source>
        <dbReference type="ARBA" id="ARBA00023235"/>
    </source>
</evidence>
<comment type="catalytic activity">
    <reaction evidence="1">
        <text>isopentenyl diphosphate = dimethylallyl diphosphate</text>
        <dbReference type="Rhea" id="RHEA:23284"/>
        <dbReference type="ChEBI" id="CHEBI:57623"/>
        <dbReference type="ChEBI" id="CHEBI:128769"/>
        <dbReference type="EC" id="5.3.3.2"/>
    </reaction>
</comment>
<accession>E0VV85</accession>
<dbReference type="Pfam" id="PF00293">
    <property type="entry name" value="NUDIX"/>
    <property type="match status" value="1"/>
</dbReference>
<dbReference type="PIRSF" id="PIRSF018427">
    <property type="entry name" value="Isopntndiph_ism"/>
    <property type="match status" value="1"/>
</dbReference>
<evidence type="ECO:0000256" key="13">
    <source>
        <dbReference type="ARBA" id="ARBA00023229"/>
    </source>
</evidence>
<reference evidence="17" key="3">
    <citation type="submission" date="2020-05" db="UniProtKB">
        <authorList>
            <consortium name="EnsemblMetazoa"/>
        </authorList>
    </citation>
    <scope>IDENTIFICATION</scope>
    <source>
        <strain evidence="17">USDA</strain>
    </source>
</reference>
<dbReference type="Gene3D" id="3.90.79.10">
    <property type="entry name" value="Nucleoside Triphosphate Pyrophosphohydrolase"/>
    <property type="match status" value="1"/>
</dbReference>
<dbReference type="FunFam" id="3.90.79.10:FF:000012">
    <property type="entry name" value="Isopentenyl-diphosphate Delta-isomerase 1"/>
    <property type="match status" value="1"/>
</dbReference>
<dbReference type="VEuPathDB" id="VectorBase:PHUM459520"/>
<keyword evidence="14 16" id="KW-0413">Isomerase</keyword>
<evidence type="ECO:0000313" key="16">
    <source>
        <dbReference type="EMBL" id="EEB17291.1"/>
    </source>
</evidence>
<dbReference type="PANTHER" id="PTHR10885:SF0">
    <property type="entry name" value="ISOPENTENYL-DIPHOSPHATE DELTA-ISOMERASE"/>
    <property type="match status" value="1"/>
</dbReference>
<dbReference type="CDD" id="cd02885">
    <property type="entry name" value="NUDIX_IPP_Isomerase"/>
    <property type="match status" value="1"/>
</dbReference>
<dbReference type="GO" id="GO:0004452">
    <property type="term" value="F:isopentenyl-diphosphate delta-isomerase activity"/>
    <property type="evidence" value="ECO:0007669"/>
    <property type="project" value="UniProtKB-EC"/>
</dbReference>
<dbReference type="FunCoup" id="E0VV85">
    <property type="interactions" value="1257"/>
</dbReference>
<keyword evidence="7" id="KW-0444">Lipid biosynthesis</keyword>
<dbReference type="GO" id="GO:0009240">
    <property type="term" value="P:isopentenyl diphosphate biosynthetic process"/>
    <property type="evidence" value="ECO:0007669"/>
    <property type="project" value="TreeGrafter"/>
</dbReference>
<evidence type="ECO:0000256" key="4">
    <source>
        <dbReference type="ARBA" id="ARBA00004826"/>
    </source>
</evidence>
<dbReference type="PANTHER" id="PTHR10885">
    <property type="entry name" value="ISOPENTENYL-DIPHOSPHATE DELTA-ISOMERASE"/>
    <property type="match status" value="1"/>
</dbReference>
<evidence type="ECO:0000259" key="15">
    <source>
        <dbReference type="PROSITE" id="PS51462"/>
    </source>
</evidence>
<keyword evidence="9" id="KW-0152">Cholesterol biosynthesis</keyword>
<dbReference type="EC" id="5.3.3.2" evidence="6"/>
<keyword evidence="13" id="KW-0414">Isoprene biosynthesis</keyword>
<dbReference type="GO" id="GO:0006695">
    <property type="term" value="P:cholesterol biosynthetic process"/>
    <property type="evidence" value="ECO:0007669"/>
    <property type="project" value="UniProtKB-KW"/>
</dbReference>
<comment type="function">
    <text evidence="3">Catalyzes the 1,3-allylic rearrangement of the homoallylic substrate isopentenyl (IPP) to its highly electrophilic allylic isomer, dimethylallyl diphosphate (DMAPP).</text>
</comment>
<dbReference type="InterPro" id="IPR015797">
    <property type="entry name" value="NUDIX_hydrolase-like_dom_sf"/>
</dbReference>
<evidence type="ECO:0000256" key="8">
    <source>
        <dbReference type="ARBA" id="ARBA00022723"/>
    </source>
</evidence>
<evidence type="ECO:0000256" key="5">
    <source>
        <dbReference type="ARBA" id="ARBA00007579"/>
    </source>
</evidence>
<keyword evidence="18" id="KW-1185">Reference proteome</keyword>
<dbReference type="InParanoid" id="E0VV85"/>
<dbReference type="EnsemblMetazoa" id="PHUM459520-RA">
    <property type="protein sequence ID" value="PHUM459520-PA"/>
    <property type="gene ID" value="PHUM459520"/>
</dbReference>
<evidence type="ECO:0000256" key="1">
    <source>
        <dbReference type="ARBA" id="ARBA00000374"/>
    </source>
</evidence>
<evidence type="ECO:0000256" key="3">
    <source>
        <dbReference type="ARBA" id="ARBA00003951"/>
    </source>
</evidence>
<dbReference type="OrthoDB" id="510307at2759"/>
<dbReference type="CTD" id="8230970"/>
<dbReference type="NCBIfam" id="TIGR02150">
    <property type="entry name" value="IPP_isom_1"/>
    <property type="match status" value="1"/>
</dbReference>
<evidence type="ECO:0000256" key="2">
    <source>
        <dbReference type="ARBA" id="ARBA00001946"/>
    </source>
</evidence>
<comment type="cofactor">
    <cofactor evidence="2">
        <name>Mg(2+)</name>
        <dbReference type="ChEBI" id="CHEBI:18420"/>
    </cofactor>
</comment>
<dbReference type="GeneID" id="8230970"/>
<gene>
    <name evidence="17" type="primary">8230970</name>
    <name evidence="16" type="ORF">Phum_PHUM459520</name>
</gene>
<dbReference type="UniPathway" id="UPA00059">
    <property type="reaction ID" value="UER00104"/>
</dbReference>
<evidence type="ECO:0000256" key="11">
    <source>
        <dbReference type="ARBA" id="ARBA00022955"/>
    </source>
</evidence>
<dbReference type="GO" id="GO:0050992">
    <property type="term" value="P:dimethylallyl diphosphate biosynthetic process"/>
    <property type="evidence" value="ECO:0007669"/>
    <property type="project" value="UniProtKB-UniPathway"/>
</dbReference>
<keyword evidence="9" id="KW-0756">Sterol biosynthesis</keyword>
<evidence type="ECO:0000256" key="12">
    <source>
        <dbReference type="ARBA" id="ARBA00023098"/>
    </source>
</evidence>
<feature type="domain" description="Nudix hydrolase" evidence="15">
    <location>
        <begin position="43"/>
        <end position="191"/>
    </location>
</feature>
<comment type="pathway">
    <text evidence="4">Isoprenoid biosynthesis; dimethylallyl diphosphate biosynthesis; dimethylallyl diphosphate from isopentenyl diphosphate: step 1/1.</text>
</comment>
<keyword evidence="8" id="KW-0479">Metal-binding</keyword>
<comment type="similarity">
    <text evidence="5">Belongs to the IPP isomerase type 1 family.</text>
</comment>
<dbReference type="EMBL" id="DS235804">
    <property type="protein sequence ID" value="EEB17291.1"/>
    <property type="molecule type" value="Genomic_DNA"/>
</dbReference>
<dbReference type="AlphaFoldDB" id="E0VV85"/>